<comment type="caution">
    <text evidence="10">The sequence shown here is derived from an EMBL/GenBank/DDBJ whole genome shotgun (WGS) entry which is preliminary data.</text>
</comment>
<dbReference type="InterPro" id="IPR011054">
    <property type="entry name" value="Rudment_hybrid_motif"/>
</dbReference>
<dbReference type="GO" id="GO:0005524">
    <property type="term" value="F:ATP binding"/>
    <property type="evidence" value="ECO:0007669"/>
    <property type="project" value="UniProtKB-UniRule"/>
</dbReference>
<dbReference type="PROSITE" id="PS00866">
    <property type="entry name" value="CPSASE_1"/>
    <property type="match status" value="1"/>
</dbReference>
<dbReference type="Pfam" id="PF00289">
    <property type="entry name" value="Biotin_carb_N"/>
    <property type="match status" value="1"/>
</dbReference>
<evidence type="ECO:0000313" key="10">
    <source>
        <dbReference type="EMBL" id="KAK0979849.1"/>
    </source>
</evidence>
<dbReference type="Pfam" id="PF02785">
    <property type="entry name" value="Biotin_carb_C"/>
    <property type="match status" value="1"/>
</dbReference>
<keyword evidence="11" id="KW-1185">Reference proteome</keyword>
<proteinExistence type="predicted"/>
<evidence type="ECO:0000259" key="8">
    <source>
        <dbReference type="PROSITE" id="PS50975"/>
    </source>
</evidence>
<keyword evidence="2" id="KW-0436">Ligase</keyword>
<evidence type="ECO:0000256" key="1">
    <source>
        <dbReference type="ARBA" id="ARBA00001953"/>
    </source>
</evidence>
<keyword evidence="5 7" id="KW-0067">ATP-binding</keyword>
<feature type="domain" description="ATP-grasp" evidence="8">
    <location>
        <begin position="122"/>
        <end position="342"/>
    </location>
</feature>
<evidence type="ECO:0000256" key="5">
    <source>
        <dbReference type="ARBA" id="ARBA00022840"/>
    </source>
</evidence>
<dbReference type="PANTHER" id="PTHR18866">
    <property type="entry name" value="CARBOXYLASE:PYRUVATE/ACETYL-COA/PROPIONYL-COA CARBOXYLASE"/>
    <property type="match status" value="1"/>
</dbReference>
<dbReference type="SUPFAM" id="SSF51246">
    <property type="entry name" value="Rudiment single hybrid motif"/>
    <property type="match status" value="1"/>
</dbReference>
<evidence type="ECO:0000256" key="6">
    <source>
        <dbReference type="ARBA" id="ARBA00023267"/>
    </source>
</evidence>
<dbReference type="PROSITE" id="PS50975">
    <property type="entry name" value="ATP_GRASP"/>
    <property type="match status" value="1"/>
</dbReference>
<dbReference type="InterPro" id="IPR005481">
    <property type="entry name" value="BC-like_N"/>
</dbReference>
<dbReference type="FunFam" id="3.30.1490.20:FF:000003">
    <property type="entry name" value="acetyl-CoA carboxylase isoform X1"/>
    <property type="match status" value="1"/>
</dbReference>
<dbReference type="Gene3D" id="3.30.470.20">
    <property type="entry name" value="ATP-grasp fold, B domain"/>
    <property type="match status" value="1"/>
</dbReference>
<dbReference type="InterPro" id="IPR005482">
    <property type="entry name" value="Biotin_COase_C"/>
</dbReference>
<dbReference type="InterPro" id="IPR005479">
    <property type="entry name" value="CPAse_ATP-bd"/>
</dbReference>
<dbReference type="Gene3D" id="3.30.1490.20">
    <property type="entry name" value="ATP-grasp fold, A domain"/>
    <property type="match status" value="1"/>
</dbReference>
<evidence type="ECO:0000256" key="4">
    <source>
        <dbReference type="ARBA" id="ARBA00022801"/>
    </source>
</evidence>
<evidence type="ECO:0000256" key="3">
    <source>
        <dbReference type="ARBA" id="ARBA00022741"/>
    </source>
</evidence>
<dbReference type="InterPro" id="IPR050856">
    <property type="entry name" value="Biotin_carboxylase_complex"/>
</dbReference>
<organism evidence="10 11">
    <name type="scientific">Friedmanniomyces endolithicus</name>
    <dbReference type="NCBI Taxonomy" id="329885"/>
    <lineage>
        <taxon>Eukaryota</taxon>
        <taxon>Fungi</taxon>
        <taxon>Dikarya</taxon>
        <taxon>Ascomycota</taxon>
        <taxon>Pezizomycotina</taxon>
        <taxon>Dothideomycetes</taxon>
        <taxon>Dothideomycetidae</taxon>
        <taxon>Mycosphaerellales</taxon>
        <taxon>Teratosphaeriaceae</taxon>
        <taxon>Friedmanniomyces</taxon>
    </lineage>
</organism>
<dbReference type="PANTHER" id="PTHR18866:SF128">
    <property type="entry name" value="UREA AMIDOLYASE"/>
    <property type="match status" value="1"/>
</dbReference>
<reference evidence="10" key="1">
    <citation type="submission" date="2023-06" db="EMBL/GenBank/DDBJ databases">
        <title>Black Yeasts Isolated from many extreme environments.</title>
        <authorList>
            <person name="Coleine C."/>
            <person name="Stajich J.E."/>
            <person name="Selbmann L."/>
        </authorList>
    </citation>
    <scope>NUCLEOTIDE SEQUENCE</scope>
    <source>
        <strain evidence="10">CCFEE 5200</strain>
    </source>
</reference>
<evidence type="ECO:0000256" key="2">
    <source>
        <dbReference type="ARBA" id="ARBA00022598"/>
    </source>
</evidence>
<dbReference type="AlphaFoldDB" id="A0AAN6KFR8"/>
<dbReference type="PROSITE" id="PS50979">
    <property type="entry name" value="BC"/>
    <property type="match status" value="1"/>
</dbReference>
<accession>A0AAN6KFR8</accession>
<name>A0AAN6KFR8_9PEZI</name>
<dbReference type="InterPro" id="IPR013815">
    <property type="entry name" value="ATP_grasp_subdomain_1"/>
</dbReference>
<feature type="domain" description="Biotin carboxylation" evidence="9">
    <location>
        <begin position="4"/>
        <end position="480"/>
    </location>
</feature>
<evidence type="ECO:0000259" key="9">
    <source>
        <dbReference type="PROSITE" id="PS50979"/>
    </source>
</evidence>
<protein>
    <recommendedName>
        <fullName evidence="12">Urea carboxylase</fullName>
    </recommendedName>
</protein>
<dbReference type="InterPro" id="IPR011761">
    <property type="entry name" value="ATP-grasp"/>
</dbReference>
<dbReference type="GO" id="GO:0016787">
    <property type="term" value="F:hydrolase activity"/>
    <property type="evidence" value="ECO:0007669"/>
    <property type="project" value="UniProtKB-KW"/>
</dbReference>
<dbReference type="InterPro" id="IPR011764">
    <property type="entry name" value="Biotin_carboxylation_dom"/>
</dbReference>
<dbReference type="EMBL" id="JAUJLE010000120">
    <property type="protein sequence ID" value="KAK0979849.1"/>
    <property type="molecule type" value="Genomic_DNA"/>
</dbReference>
<dbReference type="InterPro" id="IPR003778">
    <property type="entry name" value="CT_A_B"/>
</dbReference>
<dbReference type="Pfam" id="PF02786">
    <property type="entry name" value="CPSase_L_D2"/>
    <property type="match status" value="2"/>
</dbReference>
<dbReference type="Proteomes" id="UP001175353">
    <property type="component" value="Unassembled WGS sequence"/>
</dbReference>
<comment type="cofactor">
    <cofactor evidence="1">
        <name>biotin</name>
        <dbReference type="ChEBI" id="CHEBI:57586"/>
    </cofactor>
</comment>
<sequence length="595" mass="64107">MSSWDHTILTVETVDDRVRIIRTAKALKIKSISIYTSADAASLHVAQADEAVLLPGSNSTAYTDGDEIIKIAKDKGVDAIIPGYGFLSENADFARSVGKAGLVWVGPSAESIEAFGVKHVARELAEKAGVPIVPGTKGLVETADDAVKESERIGFPVMLKATGGGGGMGLVVCHTSQEVKDGFETVRSRGETLFKNPGLLVASTSYTYTSPETFADSPRFIERYVPDGHHIEVQVFGNGQGQAIHFGERECSIQRRNQKVIEECPSPFVEKNPTLREKLGSTAVSLAESMKYGSAGTIEYIVDDKTGEFYFLEMNTRLQVEHGITEMVYDVDLVELMFKQADAQLSGKGGLSADYLKSLQPSKPVGVAIEARVYAENPLRDYAPSPGLLQMVQWEQLEGSRIDTWVFTGTQVSPNYDPLLAKVMNHAKTRDAAIKGMDILLSRSMICGPPTNLEYLAAIMQNETFQSGHTLTSFLKTFDFAPSVIDVISAGAYTLVQDLPGRPTVGKGIPHSGPMDPVALSIANMLVGNEKGKEGLEITLSGPELRFLGSAIVALTGAPMDFTLDGSPIPMWTRKHIKAGQKLKIGKTTGGGCRS</sequence>
<keyword evidence="6" id="KW-0092">Biotin</keyword>
<dbReference type="Gene3D" id="3.40.50.20">
    <property type="match status" value="1"/>
</dbReference>
<dbReference type="GO" id="GO:0046872">
    <property type="term" value="F:metal ion binding"/>
    <property type="evidence" value="ECO:0007669"/>
    <property type="project" value="InterPro"/>
</dbReference>
<dbReference type="InterPro" id="IPR016185">
    <property type="entry name" value="PreATP-grasp_dom_sf"/>
</dbReference>
<dbReference type="PROSITE" id="PS00867">
    <property type="entry name" value="CPSASE_2"/>
    <property type="match status" value="1"/>
</dbReference>
<dbReference type="SMART" id="SM00878">
    <property type="entry name" value="Biotin_carb_C"/>
    <property type="match status" value="1"/>
</dbReference>
<dbReference type="SUPFAM" id="SSF56059">
    <property type="entry name" value="Glutathione synthetase ATP-binding domain-like"/>
    <property type="match status" value="1"/>
</dbReference>
<dbReference type="SMART" id="SM00797">
    <property type="entry name" value="AHS2"/>
    <property type="match status" value="1"/>
</dbReference>
<evidence type="ECO:0000313" key="11">
    <source>
        <dbReference type="Proteomes" id="UP001175353"/>
    </source>
</evidence>
<keyword evidence="3 7" id="KW-0547">Nucleotide-binding</keyword>
<evidence type="ECO:0000256" key="7">
    <source>
        <dbReference type="PROSITE-ProRule" id="PRU00409"/>
    </source>
</evidence>
<dbReference type="GO" id="GO:0016874">
    <property type="term" value="F:ligase activity"/>
    <property type="evidence" value="ECO:0007669"/>
    <property type="project" value="UniProtKB-KW"/>
</dbReference>
<keyword evidence="4" id="KW-0378">Hydrolase</keyword>
<dbReference type="SUPFAM" id="SSF52440">
    <property type="entry name" value="PreATP-grasp domain"/>
    <property type="match status" value="1"/>
</dbReference>
<gene>
    <name evidence="10" type="ORF">LTR91_012495</name>
</gene>
<dbReference type="Pfam" id="PF02626">
    <property type="entry name" value="CT_A_B"/>
    <property type="match status" value="1"/>
</dbReference>
<evidence type="ECO:0008006" key="12">
    <source>
        <dbReference type="Google" id="ProtNLM"/>
    </source>
</evidence>